<keyword evidence="5 7" id="KW-1133">Transmembrane helix</keyword>
<feature type="transmembrane region" description="Helical" evidence="7">
    <location>
        <begin position="150"/>
        <end position="173"/>
    </location>
</feature>
<feature type="transmembrane region" description="Helical" evidence="7">
    <location>
        <begin position="273"/>
        <end position="290"/>
    </location>
</feature>
<dbReference type="UniPathway" id="UPA00664"/>
<feature type="transmembrane region" description="Helical" evidence="7">
    <location>
        <begin position="302"/>
        <end position="326"/>
    </location>
</feature>
<evidence type="ECO:0000256" key="1">
    <source>
        <dbReference type="ARBA" id="ARBA00007150"/>
    </source>
</evidence>
<evidence type="ECO:0000256" key="6">
    <source>
        <dbReference type="ARBA" id="ARBA00023136"/>
    </source>
</evidence>
<comment type="similarity">
    <text evidence="1 7">Belongs to the Lgt family.</text>
</comment>
<comment type="caution">
    <text evidence="8">The sequence shown here is derived from an EMBL/GenBank/DDBJ whole genome shotgun (WGS) entry which is preliminary data.</text>
</comment>
<dbReference type="GO" id="GO:0008961">
    <property type="term" value="F:phosphatidylglycerol-prolipoprotein diacylglyceryl transferase activity"/>
    <property type="evidence" value="ECO:0007669"/>
    <property type="project" value="UniProtKB-UniRule"/>
</dbReference>
<feature type="transmembrane region" description="Helical" evidence="7">
    <location>
        <begin position="85"/>
        <end position="111"/>
    </location>
</feature>
<dbReference type="Proteomes" id="UP000178264">
    <property type="component" value="Unassembled WGS sequence"/>
</dbReference>
<reference evidence="8 9" key="1">
    <citation type="journal article" date="2016" name="Nat. Commun.">
        <title>Thousands of microbial genomes shed light on interconnected biogeochemical processes in an aquifer system.</title>
        <authorList>
            <person name="Anantharaman K."/>
            <person name="Brown C.T."/>
            <person name="Hug L.A."/>
            <person name="Sharon I."/>
            <person name="Castelle C.J."/>
            <person name="Probst A.J."/>
            <person name="Thomas B.C."/>
            <person name="Singh A."/>
            <person name="Wilkins M.J."/>
            <person name="Karaoz U."/>
            <person name="Brodie E.L."/>
            <person name="Williams K.H."/>
            <person name="Hubbard S.S."/>
            <person name="Banfield J.F."/>
        </authorList>
    </citation>
    <scope>NUCLEOTIDE SEQUENCE [LARGE SCALE GENOMIC DNA]</scope>
</reference>
<evidence type="ECO:0000256" key="4">
    <source>
        <dbReference type="ARBA" id="ARBA00022692"/>
    </source>
</evidence>
<comment type="catalytic activity">
    <reaction evidence="7">
        <text>L-cysteinyl-[prolipoprotein] + a 1,2-diacyl-sn-glycero-3-phospho-(1'-sn-glycerol) = an S-1,2-diacyl-sn-glyceryl-L-cysteinyl-[prolipoprotein] + sn-glycerol 1-phosphate + H(+)</text>
        <dbReference type="Rhea" id="RHEA:56712"/>
        <dbReference type="Rhea" id="RHEA-COMP:14679"/>
        <dbReference type="Rhea" id="RHEA-COMP:14680"/>
        <dbReference type="ChEBI" id="CHEBI:15378"/>
        <dbReference type="ChEBI" id="CHEBI:29950"/>
        <dbReference type="ChEBI" id="CHEBI:57685"/>
        <dbReference type="ChEBI" id="CHEBI:64716"/>
        <dbReference type="ChEBI" id="CHEBI:140658"/>
        <dbReference type="EC" id="2.5.1.145"/>
    </reaction>
</comment>
<accession>A0A1F7VDS5</accession>
<comment type="pathway">
    <text evidence="7">Protein modification; lipoprotein biosynthesis (diacylglyceryl transfer).</text>
</comment>
<dbReference type="EMBL" id="MGER01000017">
    <property type="protein sequence ID" value="OGL88669.1"/>
    <property type="molecule type" value="Genomic_DNA"/>
</dbReference>
<evidence type="ECO:0000256" key="7">
    <source>
        <dbReference type="HAMAP-Rule" id="MF_01147"/>
    </source>
</evidence>
<dbReference type="NCBIfam" id="TIGR00544">
    <property type="entry name" value="lgt"/>
    <property type="match status" value="1"/>
</dbReference>
<dbReference type="GO" id="GO:0005886">
    <property type="term" value="C:plasma membrane"/>
    <property type="evidence" value="ECO:0007669"/>
    <property type="project" value="UniProtKB-SubCell"/>
</dbReference>
<keyword evidence="2 7" id="KW-1003">Cell membrane</keyword>
<keyword evidence="8" id="KW-0449">Lipoprotein</keyword>
<evidence type="ECO:0000313" key="8">
    <source>
        <dbReference type="EMBL" id="OGL88669.1"/>
    </source>
</evidence>
<evidence type="ECO:0000256" key="5">
    <source>
        <dbReference type="ARBA" id="ARBA00022989"/>
    </source>
</evidence>
<evidence type="ECO:0000256" key="2">
    <source>
        <dbReference type="ARBA" id="ARBA00022475"/>
    </source>
</evidence>
<dbReference type="GO" id="GO:0042158">
    <property type="term" value="P:lipoprotein biosynthetic process"/>
    <property type="evidence" value="ECO:0007669"/>
    <property type="project" value="UniProtKB-UniRule"/>
</dbReference>
<name>A0A1F7VDS5_9BACT</name>
<sequence length="340" mass="39258">MFLHTFHPPPILFSFGPFSIHWYGLFMMLGIAAGYAIARRNFSRAHLPVTVLNDLFIYLVLCGFVGARLYHVLNELPLYWEHPLWIFAIWRGGLAIHGALLAGVIVIWFFIRKHSDVYDKVINNSQREGCKLQDTITRKIPITNIQRPRLFLISYFLFLADLLAPSVALGQAIGRWGNYFRQELFGPPTNLPWGIPIDAAHRLSDFMQYEYFHPVFLYESVWLFIVCIVLLGMLHAVIPGLTRDPERKNKNRFSLRFWIPACAGMTVKKYRPGLVFFLYLILAGLGRFFIEFLRIDPMPLIFGIRLQQLVSLLLLGVGFSGIVLLYRKLNKKNGIPLQIF</sequence>
<dbReference type="PANTHER" id="PTHR30589">
    <property type="entry name" value="PROLIPOPROTEIN DIACYLGLYCERYL TRANSFERASE"/>
    <property type="match status" value="1"/>
</dbReference>
<organism evidence="8 9">
    <name type="scientific">Candidatus Uhrbacteria bacterium RIFCSPLOWO2_02_FULL_49_11</name>
    <dbReference type="NCBI Taxonomy" id="1802409"/>
    <lineage>
        <taxon>Bacteria</taxon>
        <taxon>Candidatus Uhriibacteriota</taxon>
    </lineage>
</organism>
<dbReference type="EC" id="2.5.1.145" evidence="7"/>
<feature type="transmembrane region" description="Helical" evidence="7">
    <location>
        <begin position="221"/>
        <end position="242"/>
    </location>
</feature>
<keyword evidence="3 7" id="KW-0808">Transferase</keyword>
<dbReference type="AlphaFoldDB" id="A0A1F7VDS5"/>
<keyword evidence="4 7" id="KW-0812">Transmembrane</keyword>
<keyword evidence="6 7" id="KW-0472">Membrane</keyword>
<comment type="function">
    <text evidence="7">Catalyzes the transfer of the diacylglyceryl group from phosphatidylglycerol to the sulfhydryl group of the N-terminal cysteine of a prolipoprotein, the first step in the formation of mature lipoproteins.</text>
</comment>
<protein>
    <recommendedName>
        <fullName evidence="7">Phosphatidylglycerol--prolipoprotein diacylglyceryl transferase</fullName>
        <ecNumber evidence="7">2.5.1.145</ecNumber>
    </recommendedName>
</protein>
<dbReference type="InterPro" id="IPR001640">
    <property type="entry name" value="Lgt"/>
</dbReference>
<dbReference type="PANTHER" id="PTHR30589:SF0">
    <property type="entry name" value="PHOSPHATIDYLGLYCEROL--PROLIPOPROTEIN DIACYLGLYCERYL TRANSFERASE"/>
    <property type="match status" value="1"/>
</dbReference>
<dbReference type="HAMAP" id="MF_01147">
    <property type="entry name" value="Lgt"/>
    <property type="match status" value="1"/>
</dbReference>
<feature type="transmembrane region" description="Helical" evidence="7">
    <location>
        <begin position="20"/>
        <end position="38"/>
    </location>
</feature>
<comment type="subcellular location">
    <subcellularLocation>
        <location evidence="7">Cell membrane</location>
        <topology evidence="7">Multi-pass membrane protein</topology>
    </subcellularLocation>
</comment>
<gene>
    <name evidence="7" type="primary">lgt</name>
    <name evidence="8" type="ORF">A3I42_02210</name>
</gene>
<dbReference type="Pfam" id="PF01790">
    <property type="entry name" value="LGT"/>
    <property type="match status" value="2"/>
</dbReference>
<evidence type="ECO:0000313" key="9">
    <source>
        <dbReference type="Proteomes" id="UP000178264"/>
    </source>
</evidence>
<feature type="transmembrane region" description="Helical" evidence="7">
    <location>
        <begin position="50"/>
        <end position="73"/>
    </location>
</feature>
<feature type="binding site" evidence="7">
    <location>
        <position position="175"/>
    </location>
    <ligand>
        <name>a 1,2-diacyl-sn-glycero-3-phospho-(1'-sn-glycerol)</name>
        <dbReference type="ChEBI" id="CHEBI:64716"/>
    </ligand>
</feature>
<proteinExistence type="inferred from homology"/>
<evidence type="ECO:0000256" key="3">
    <source>
        <dbReference type="ARBA" id="ARBA00022679"/>
    </source>
</evidence>